<name>A0A095VNE7_9GAMM</name>
<evidence type="ECO:0000256" key="1">
    <source>
        <dbReference type="SAM" id="MobiDB-lite"/>
    </source>
</evidence>
<gene>
    <name evidence="2" type="ORF">HRUBRA_02435</name>
</gene>
<dbReference type="AlphaFoldDB" id="A0A095VNE7"/>
<proteinExistence type="predicted"/>
<keyword evidence="3" id="KW-1185">Reference proteome</keyword>
<reference evidence="2 3" key="1">
    <citation type="journal article" date="2014" name="Genome Announc.">
        <title>Genome Sequence of Gammaproteobacterial Pseudohaliea rubra Type Strain DSM 19751, Isolated from Coastal Seawater of the Mediterranean Sea.</title>
        <authorList>
            <person name="Spring S."/>
            <person name="Fiebig A."/>
            <person name="Riedel T."/>
            <person name="Goker M."/>
            <person name="Klenk H.P."/>
        </authorList>
    </citation>
    <scope>NUCLEOTIDE SEQUENCE [LARGE SCALE GENOMIC DNA]</scope>
    <source>
        <strain evidence="2 3">DSM 19751</strain>
    </source>
</reference>
<protein>
    <submittedName>
        <fullName evidence="2">Uncharacterized protein</fullName>
    </submittedName>
</protein>
<sequence>MSKGMDQLSRRLHQFPSPAQGRRGFHTDIALGQRNAWIGSDFGAAPASGGNNDLQVPLDLNPGIYF</sequence>
<comment type="caution">
    <text evidence="2">The sequence shown here is derived from an EMBL/GenBank/DDBJ whole genome shotgun (WGS) entry which is preliminary data.</text>
</comment>
<accession>A0A095VNE7</accession>
<dbReference type="HOGENOM" id="CLU_2825163_0_0_6"/>
<dbReference type="EMBL" id="AUVB01000077">
    <property type="protein sequence ID" value="KGE02997.1"/>
    <property type="molecule type" value="Genomic_DNA"/>
</dbReference>
<evidence type="ECO:0000313" key="2">
    <source>
        <dbReference type="EMBL" id="KGE02997.1"/>
    </source>
</evidence>
<dbReference type="RefSeq" id="WP_035515964.1">
    <property type="nucleotide sequence ID" value="NZ_KN234759.1"/>
</dbReference>
<evidence type="ECO:0000313" key="3">
    <source>
        <dbReference type="Proteomes" id="UP000029640"/>
    </source>
</evidence>
<organism evidence="2 3">
    <name type="scientific">Pseudohaliea rubra DSM 19751</name>
    <dbReference type="NCBI Taxonomy" id="1265313"/>
    <lineage>
        <taxon>Bacteria</taxon>
        <taxon>Pseudomonadati</taxon>
        <taxon>Pseudomonadota</taxon>
        <taxon>Gammaproteobacteria</taxon>
        <taxon>Cellvibrionales</taxon>
        <taxon>Halieaceae</taxon>
        <taxon>Pseudohaliea</taxon>
    </lineage>
</organism>
<dbReference type="Proteomes" id="UP000029640">
    <property type="component" value="Unassembled WGS sequence"/>
</dbReference>
<feature type="region of interest" description="Disordered" evidence="1">
    <location>
        <begin position="1"/>
        <end position="26"/>
    </location>
</feature>